<dbReference type="SMART" id="SM00567">
    <property type="entry name" value="EZ_HEAT"/>
    <property type="match status" value="3"/>
</dbReference>
<dbReference type="KEGG" id="bsto:C0V70_01100"/>
<sequence length="296" mass="32602">MSTGSTDSKAPQTQKKILENPFVGSLVVPIAIVLVGALIIFGVTKMLSAERSYKDLVNEIQSKTFGNKWVAAYELSKQINSAQIPAEDYPWLVENLTVAYKDSVDPRTRGFIIAALGALSTDLALPTLQIALDDVDTDVKFHAVVALANMPKGISFDWTKVTAMLKSELPILRQAATLALATHQVPEAQEGIRVLLRDESLVVRYAAATALIAYKDEMAKEHLEEILKLPYPPKDARVLPPALDVKQISDLKLSVLITLQKYNWNILNNTILETAEKDENISIATKAKEVLNLLKK</sequence>
<dbReference type="InterPro" id="IPR011989">
    <property type="entry name" value="ARM-like"/>
</dbReference>
<proteinExistence type="predicted"/>
<organism evidence="1 2">
    <name type="scientific">Bacteriovorax stolpii</name>
    <name type="common">Bdellovibrio stolpii</name>
    <dbReference type="NCBI Taxonomy" id="960"/>
    <lineage>
        <taxon>Bacteria</taxon>
        <taxon>Pseudomonadati</taxon>
        <taxon>Bdellovibrionota</taxon>
        <taxon>Bacteriovoracia</taxon>
        <taxon>Bacteriovoracales</taxon>
        <taxon>Bacteriovoracaceae</taxon>
        <taxon>Bacteriovorax</taxon>
    </lineage>
</organism>
<evidence type="ECO:0000313" key="1">
    <source>
        <dbReference type="EMBL" id="AUN96727.1"/>
    </source>
</evidence>
<keyword evidence="2" id="KW-1185">Reference proteome</keyword>
<evidence type="ECO:0000313" key="2">
    <source>
        <dbReference type="Proteomes" id="UP000235584"/>
    </source>
</evidence>
<dbReference type="InterPro" id="IPR016024">
    <property type="entry name" value="ARM-type_fold"/>
</dbReference>
<gene>
    <name evidence="1" type="ORF">C0V70_01100</name>
</gene>
<dbReference type="SUPFAM" id="SSF48371">
    <property type="entry name" value="ARM repeat"/>
    <property type="match status" value="1"/>
</dbReference>
<name>A0A2K9NMI5_BACTC</name>
<dbReference type="Gene3D" id="1.25.10.10">
    <property type="entry name" value="Leucine-rich Repeat Variant"/>
    <property type="match status" value="1"/>
</dbReference>
<dbReference type="RefSeq" id="WP_102242022.1">
    <property type="nucleotide sequence ID" value="NZ_CP025704.1"/>
</dbReference>
<dbReference type="OrthoDB" id="5290154at2"/>
<dbReference type="InterPro" id="IPR004155">
    <property type="entry name" value="PBS_lyase_HEAT"/>
</dbReference>
<dbReference type="Pfam" id="PF13646">
    <property type="entry name" value="HEAT_2"/>
    <property type="match status" value="1"/>
</dbReference>
<dbReference type="Proteomes" id="UP000235584">
    <property type="component" value="Chromosome"/>
</dbReference>
<accession>A0A2K9NMI5</accession>
<dbReference type="EMBL" id="CP025704">
    <property type="protein sequence ID" value="AUN96727.1"/>
    <property type="molecule type" value="Genomic_DNA"/>
</dbReference>
<protein>
    <submittedName>
        <fullName evidence="1">Uncharacterized protein</fullName>
    </submittedName>
</protein>
<reference evidence="1 2" key="1">
    <citation type="submission" date="2018-01" db="EMBL/GenBank/DDBJ databases">
        <title>Complete genome sequence of Bacteriovorax stolpii DSM12778.</title>
        <authorList>
            <person name="Tang B."/>
            <person name="Chang J."/>
        </authorList>
    </citation>
    <scope>NUCLEOTIDE SEQUENCE [LARGE SCALE GENOMIC DNA]</scope>
    <source>
        <strain evidence="1 2">DSM 12778</strain>
    </source>
</reference>
<dbReference type="AlphaFoldDB" id="A0A2K9NMI5"/>